<evidence type="ECO:0000259" key="9">
    <source>
        <dbReference type="PROSITE" id="PS50110"/>
    </source>
</evidence>
<feature type="modified residue" description="4-aspartylphosphate" evidence="6">
    <location>
        <position position="61"/>
    </location>
</feature>
<keyword evidence="4" id="KW-0808">Transferase</keyword>
<feature type="domain" description="Response regulatory" evidence="9">
    <location>
        <begin position="12"/>
        <end position="128"/>
    </location>
</feature>
<keyword evidence="7" id="KW-0175">Coiled coil</keyword>
<dbReference type="SMART" id="SM00387">
    <property type="entry name" value="HATPase_c"/>
    <property type="match status" value="1"/>
</dbReference>
<dbReference type="Gene3D" id="3.40.50.2300">
    <property type="match status" value="1"/>
</dbReference>
<dbReference type="SUPFAM" id="SSF47384">
    <property type="entry name" value="Homodimeric domain of signal transducing histidine kinase"/>
    <property type="match status" value="1"/>
</dbReference>
<dbReference type="PRINTS" id="PR00344">
    <property type="entry name" value="BCTRLSENSOR"/>
</dbReference>
<dbReference type="Pfam" id="PF02518">
    <property type="entry name" value="HATPase_c"/>
    <property type="match status" value="1"/>
</dbReference>
<evidence type="ECO:0000256" key="1">
    <source>
        <dbReference type="ARBA" id="ARBA00000085"/>
    </source>
</evidence>
<keyword evidence="3 6" id="KW-0597">Phosphoprotein</keyword>
<feature type="domain" description="Histidine kinase" evidence="8">
    <location>
        <begin position="164"/>
        <end position="378"/>
    </location>
</feature>
<comment type="catalytic activity">
    <reaction evidence="1">
        <text>ATP + protein L-histidine = ADP + protein N-phospho-L-histidine.</text>
        <dbReference type="EC" id="2.7.13.3"/>
    </reaction>
</comment>
<dbReference type="Gene3D" id="1.10.287.130">
    <property type="match status" value="1"/>
</dbReference>
<dbReference type="InterPro" id="IPR036890">
    <property type="entry name" value="HATPase_C_sf"/>
</dbReference>
<evidence type="ECO:0000256" key="4">
    <source>
        <dbReference type="ARBA" id="ARBA00022679"/>
    </source>
</evidence>
<dbReference type="eggNOG" id="COG4191">
    <property type="taxonomic scope" value="Bacteria"/>
</dbReference>
<dbReference type="InterPro" id="IPR004358">
    <property type="entry name" value="Sig_transdc_His_kin-like_C"/>
</dbReference>
<dbReference type="InterPro" id="IPR001789">
    <property type="entry name" value="Sig_transdc_resp-reg_receiver"/>
</dbReference>
<keyword evidence="11" id="KW-1185">Reference proteome</keyword>
<dbReference type="SUPFAM" id="SSF52172">
    <property type="entry name" value="CheY-like"/>
    <property type="match status" value="1"/>
</dbReference>
<dbReference type="CDD" id="cd16922">
    <property type="entry name" value="HATPase_EvgS-ArcB-TorS-like"/>
    <property type="match status" value="1"/>
</dbReference>
<dbReference type="Gene3D" id="3.30.565.10">
    <property type="entry name" value="Histidine kinase-like ATPase, C-terminal domain"/>
    <property type="match status" value="1"/>
</dbReference>
<dbReference type="InterPro" id="IPR003661">
    <property type="entry name" value="HisK_dim/P_dom"/>
</dbReference>
<dbReference type="FunFam" id="3.30.565.10:FF:000006">
    <property type="entry name" value="Sensor histidine kinase WalK"/>
    <property type="match status" value="1"/>
</dbReference>
<dbReference type="CDD" id="cd19920">
    <property type="entry name" value="REC_PA4781-like"/>
    <property type="match status" value="1"/>
</dbReference>
<accession>B4CVF4</accession>
<dbReference type="Proteomes" id="UP000005824">
    <property type="component" value="Unassembled WGS sequence"/>
</dbReference>
<dbReference type="PROSITE" id="PS50109">
    <property type="entry name" value="HIS_KIN"/>
    <property type="match status" value="1"/>
</dbReference>
<dbReference type="EMBL" id="ABVL01000002">
    <property type="protein sequence ID" value="EDY21396.1"/>
    <property type="molecule type" value="Genomic_DNA"/>
</dbReference>
<sequence length="378" mass="42227">MNEDSLPADAPDILVVDDTPANLQLLTGMLKERGYKVRPVPSGKLALLAAKNAPPDLILLDINMPELDGYEVCTQLKRDERTRDVPVLFISALNETMDKVLAFGVGGLDYITKPFQFEEVDARVAAHLKLRRLQLDLAVRNRELQRNNEELRRLQELRDNLTQMIVHDLRSPLTGIFGTYELLALEADKLSPEIQKMIELSQGSLDQILSMINSLLDVSKIEAGELQLHRCDCDLVALAREAADMLAGIGGKRRVLIEPESENLRLSIDRDLIFRVLQNLLGNALKFTKPAGEIRVRLERRNDRVRVSVIDNGPGISPEYHRRIFEKFGQVECATTRTGTGLGLTFCRLVIEAHGGAIGVVSAMGKGSTFWFELPDIQ</sequence>
<evidence type="ECO:0000256" key="5">
    <source>
        <dbReference type="ARBA" id="ARBA00022777"/>
    </source>
</evidence>
<gene>
    <name evidence="10" type="ORF">CfE428DRAFT_0641</name>
</gene>
<evidence type="ECO:0000256" key="3">
    <source>
        <dbReference type="ARBA" id="ARBA00022553"/>
    </source>
</evidence>
<dbReference type="STRING" id="497964.CfE428DRAFT_0641"/>
<dbReference type="SMART" id="SM00388">
    <property type="entry name" value="HisKA"/>
    <property type="match status" value="1"/>
</dbReference>
<proteinExistence type="predicted"/>
<feature type="coiled-coil region" evidence="7">
    <location>
        <begin position="130"/>
        <end position="164"/>
    </location>
</feature>
<dbReference type="InterPro" id="IPR003594">
    <property type="entry name" value="HATPase_dom"/>
</dbReference>
<dbReference type="Pfam" id="PF00512">
    <property type="entry name" value="HisKA"/>
    <property type="match status" value="1"/>
</dbReference>
<dbReference type="PANTHER" id="PTHR43547:SF2">
    <property type="entry name" value="HYBRID SIGNAL TRANSDUCTION HISTIDINE KINASE C"/>
    <property type="match status" value="1"/>
</dbReference>
<dbReference type="InParanoid" id="B4CVF4"/>
<protein>
    <recommendedName>
        <fullName evidence="2">histidine kinase</fullName>
        <ecNumber evidence="2">2.7.13.3</ecNumber>
    </recommendedName>
</protein>
<organism evidence="10 11">
    <name type="scientific">Chthoniobacter flavus Ellin428</name>
    <dbReference type="NCBI Taxonomy" id="497964"/>
    <lineage>
        <taxon>Bacteria</taxon>
        <taxon>Pseudomonadati</taxon>
        <taxon>Verrucomicrobiota</taxon>
        <taxon>Spartobacteria</taxon>
        <taxon>Chthoniobacterales</taxon>
        <taxon>Chthoniobacteraceae</taxon>
        <taxon>Chthoniobacter</taxon>
    </lineage>
</organism>
<dbReference type="InterPro" id="IPR011006">
    <property type="entry name" value="CheY-like_superfamily"/>
</dbReference>
<dbReference type="AlphaFoldDB" id="B4CVF4"/>
<evidence type="ECO:0000259" key="8">
    <source>
        <dbReference type="PROSITE" id="PS50109"/>
    </source>
</evidence>
<dbReference type="PANTHER" id="PTHR43547">
    <property type="entry name" value="TWO-COMPONENT HISTIDINE KINASE"/>
    <property type="match status" value="1"/>
</dbReference>
<dbReference type="SUPFAM" id="SSF55874">
    <property type="entry name" value="ATPase domain of HSP90 chaperone/DNA topoisomerase II/histidine kinase"/>
    <property type="match status" value="1"/>
</dbReference>
<reference evidence="10 11" key="1">
    <citation type="journal article" date="2011" name="J. Bacteriol.">
        <title>Genome sequence of Chthoniobacter flavus Ellin428, an aerobic heterotrophic soil bacterium.</title>
        <authorList>
            <person name="Kant R."/>
            <person name="van Passel M.W."/>
            <person name="Palva A."/>
            <person name="Lucas S."/>
            <person name="Lapidus A."/>
            <person name="Glavina Del Rio T."/>
            <person name="Dalin E."/>
            <person name="Tice H."/>
            <person name="Bruce D."/>
            <person name="Goodwin L."/>
            <person name="Pitluck S."/>
            <person name="Larimer F.W."/>
            <person name="Land M.L."/>
            <person name="Hauser L."/>
            <person name="Sangwan P."/>
            <person name="de Vos W.M."/>
            <person name="Janssen P.H."/>
            <person name="Smidt H."/>
        </authorList>
    </citation>
    <scope>NUCLEOTIDE SEQUENCE [LARGE SCALE GENOMIC DNA]</scope>
    <source>
        <strain evidence="10 11">Ellin428</strain>
    </source>
</reference>
<evidence type="ECO:0000313" key="11">
    <source>
        <dbReference type="Proteomes" id="UP000005824"/>
    </source>
</evidence>
<evidence type="ECO:0000313" key="10">
    <source>
        <dbReference type="EMBL" id="EDY21396.1"/>
    </source>
</evidence>
<comment type="caution">
    <text evidence="10">The sequence shown here is derived from an EMBL/GenBank/DDBJ whole genome shotgun (WGS) entry which is preliminary data.</text>
</comment>
<dbReference type="CDD" id="cd00082">
    <property type="entry name" value="HisKA"/>
    <property type="match status" value="1"/>
</dbReference>
<evidence type="ECO:0000256" key="6">
    <source>
        <dbReference type="PROSITE-ProRule" id="PRU00169"/>
    </source>
</evidence>
<evidence type="ECO:0000256" key="2">
    <source>
        <dbReference type="ARBA" id="ARBA00012438"/>
    </source>
</evidence>
<dbReference type="Pfam" id="PF00072">
    <property type="entry name" value="Response_reg"/>
    <property type="match status" value="1"/>
</dbReference>
<keyword evidence="5 10" id="KW-0418">Kinase</keyword>
<name>B4CVF4_9BACT</name>
<dbReference type="InterPro" id="IPR005467">
    <property type="entry name" value="His_kinase_dom"/>
</dbReference>
<dbReference type="RefSeq" id="WP_006977968.1">
    <property type="nucleotide sequence ID" value="NZ_ABVL01000002.1"/>
</dbReference>
<evidence type="ECO:0000256" key="7">
    <source>
        <dbReference type="SAM" id="Coils"/>
    </source>
</evidence>
<dbReference type="InterPro" id="IPR036097">
    <property type="entry name" value="HisK_dim/P_sf"/>
</dbReference>
<dbReference type="GO" id="GO:0000155">
    <property type="term" value="F:phosphorelay sensor kinase activity"/>
    <property type="evidence" value="ECO:0007669"/>
    <property type="project" value="InterPro"/>
</dbReference>
<dbReference type="SMART" id="SM00448">
    <property type="entry name" value="REC"/>
    <property type="match status" value="1"/>
</dbReference>
<dbReference type="EC" id="2.7.13.3" evidence="2"/>
<dbReference type="PROSITE" id="PS50110">
    <property type="entry name" value="RESPONSE_REGULATORY"/>
    <property type="match status" value="1"/>
</dbReference>